<evidence type="ECO:0000313" key="12">
    <source>
        <dbReference type="EMBL" id="SCW04453.1"/>
    </source>
</evidence>
<dbReference type="GO" id="GO:0000977">
    <property type="term" value="F:RNA polymerase II transcription regulatory region sequence-specific DNA binding"/>
    <property type="evidence" value="ECO:0007669"/>
    <property type="project" value="TreeGrafter"/>
</dbReference>
<dbReference type="Gene3D" id="1.10.472.30">
    <property type="entry name" value="Transcription elongation factor S-II, central domain"/>
    <property type="match status" value="1"/>
</dbReference>
<dbReference type="PROSITE" id="PS51321">
    <property type="entry name" value="TFIIS_CENTRAL"/>
    <property type="match status" value="1"/>
</dbReference>
<dbReference type="Pfam" id="PF07744">
    <property type="entry name" value="SPOC"/>
    <property type="match status" value="1"/>
</dbReference>
<evidence type="ECO:0000259" key="11">
    <source>
        <dbReference type="PROSITE" id="PS51321"/>
    </source>
</evidence>
<reference evidence="12 13" key="1">
    <citation type="submission" date="2016-03" db="EMBL/GenBank/DDBJ databases">
        <authorList>
            <person name="Devillers H."/>
        </authorList>
    </citation>
    <scope>NUCLEOTIDE SEQUENCE [LARGE SCALE GENOMIC DNA]</scope>
    <source>
        <strain evidence="12">CBS 6772</strain>
    </source>
</reference>
<evidence type="ECO:0000256" key="8">
    <source>
        <dbReference type="PROSITE-ProRule" id="PRU00146"/>
    </source>
</evidence>
<dbReference type="GO" id="GO:0006351">
    <property type="term" value="P:DNA-templated transcription"/>
    <property type="evidence" value="ECO:0007669"/>
    <property type="project" value="InterPro"/>
</dbReference>
<feature type="region of interest" description="Disordered" evidence="9">
    <location>
        <begin position="1"/>
        <end position="21"/>
    </location>
</feature>
<evidence type="ECO:0000256" key="1">
    <source>
        <dbReference type="ARBA" id="ARBA00002311"/>
    </source>
</evidence>
<dbReference type="InterPro" id="IPR001965">
    <property type="entry name" value="Znf_PHD"/>
</dbReference>
<dbReference type="InterPro" id="IPR019787">
    <property type="entry name" value="Znf_PHD-finger"/>
</dbReference>
<dbReference type="OrthoDB" id="79252at2759"/>
<feature type="compositionally biased region" description="Basic residues" evidence="9">
    <location>
        <begin position="10"/>
        <end position="19"/>
    </location>
</feature>
<dbReference type="Gene3D" id="3.30.40.10">
    <property type="entry name" value="Zinc/RING finger domain, C3HC4 (zinc finger)"/>
    <property type="match status" value="1"/>
</dbReference>
<comment type="function">
    <text evidence="1">Negative regulator of transcription elongation.</text>
</comment>
<name>A0A1G4MKP7_LACFM</name>
<feature type="domain" description="PHD-type" evidence="10">
    <location>
        <begin position="53"/>
        <end position="111"/>
    </location>
</feature>
<dbReference type="AlphaFoldDB" id="A0A1G4MKP7"/>
<dbReference type="Proteomes" id="UP000190831">
    <property type="component" value="Chromosome H"/>
</dbReference>
<evidence type="ECO:0000256" key="2">
    <source>
        <dbReference type="ARBA" id="ARBA00011050"/>
    </source>
</evidence>
<evidence type="ECO:0000256" key="9">
    <source>
        <dbReference type="SAM" id="MobiDB-lite"/>
    </source>
</evidence>
<protein>
    <recommendedName>
        <fullName evidence="3">Transcription factor BYE1</fullName>
    </recommendedName>
</protein>
<feature type="domain" description="TFIIS central" evidence="11">
    <location>
        <begin position="185"/>
        <end position="315"/>
    </location>
</feature>
<dbReference type="GO" id="GO:0008270">
    <property type="term" value="F:zinc ion binding"/>
    <property type="evidence" value="ECO:0007669"/>
    <property type="project" value="UniProtKB-KW"/>
</dbReference>
<keyword evidence="5 8" id="KW-0863">Zinc-finger</keyword>
<comment type="similarity">
    <text evidence="2">Belongs to the BYE1 family.</text>
</comment>
<dbReference type="Pfam" id="PF00628">
    <property type="entry name" value="PHD"/>
    <property type="match status" value="1"/>
</dbReference>
<dbReference type="PROSITE" id="PS01359">
    <property type="entry name" value="ZF_PHD_1"/>
    <property type="match status" value="1"/>
</dbReference>
<keyword evidence="6" id="KW-0862">Zinc</keyword>
<evidence type="ECO:0000259" key="10">
    <source>
        <dbReference type="PROSITE" id="PS50016"/>
    </source>
</evidence>
<dbReference type="InterPro" id="IPR036575">
    <property type="entry name" value="TFIIS_cen_dom_sf"/>
</dbReference>
<dbReference type="PROSITE" id="PS50016">
    <property type="entry name" value="ZF_PHD_2"/>
    <property type="match status" value="1"/>
</dbReference>
<dbReference type="InterPro" id="IPR011011">
    <property type="entry name" value="Znf_FYVE_PHD"/>
</dbReference>
<dbReference type="CDD" id="cd21542">
    <property type="entry name" value="SPOC_Bye1p-like"/>
    <property type="match status" value="1"/>
</dbReference>
<sequence length="540" mass="62241">MSINNEAVRRSSRRNKGKNKYLQDQMRAELEYLKEREVMKATLEETYNDGQDTVRCVVCGTTDENYDEENDPHGDMVQCDGCDTWQHIKCMTGKDVLEASSTYYCNVCNPSAYPDVKCAIDPTYFAKSKNLKRRSQNEEDSDHVEDEEYRVESNDIPGQVSGEYRRSSNNRKKSRKSEVTQESKLRESALKMLTDLFRKYIIPESLASGTLKEDITDNRAEDLARELEGQLFESYYKSGENAASMYTEKVRMIYSNLKDQKNAHLKKLVATKAIPYEKLVKMSVNELINPDLREFREKVGNEASEQLIFEQPNRPKYIKTHKGDELIEDPNAFEPEDIIFSKDIILSKHDDSYKEGIGLAQSDKSTRRVPPSTASLNGDSIKNEEVRISNCTIQYDEINAKFVASAKFLGSSRPLNQRVCTDAMNSHLFTVEGRLSSDEGDKYLNQMLNTRILVVYELIPNEHPSDQDKFSEFFEFLSKRHRYGALKTNREYVRHIYVIPWNNGEEHTLFNLIPSIENSIKMESRALLVVAVVREDLLKD</sequence>
<dbReference type="EMBL" id="LT598491">
    <property type="protein sequence ID" value="SCW04453.1"/>
    <property type="molecule type" value="Genomic_DNA"/>
</dbReference>
<evidence type="ECO:0000256" key="6">
    <source>
        <dbReference type="ARBA" id="ARBA00022833"/>
    </source>
</evidence>
<dbReference type="SUPFAM" id="SSF57903">
    <property type="entry name" value="FYVE/PHD zinc finger"/>
    <property type="match status" value="1"/>
</dbReference>
<feature type="compositionally biased region" description="Acidic residues" evidence="9">
    <location>
        <begin position="138"/>
        <end position="149"/>
    </location>
</feature>
<dbReference type="Pfam" id="PF07500">
    <property type="entry name" value="TFIIS_M"/>
    <property type="match status" value="1"/>
</dbReference>
<dbReference type="GO" id="GO:0005634">
    <property type="term" value="C:nucleus"/>
    <property type="evidence" value="ECO:0007669"/>
    <property type="project" value="TreeGrafter"/>
</dbReference>
<dbReference type="SMART" id="SM00510">
    <property type="entry name" value="TFS2M"/>
    <property type="match status" value="1"/>
</dbReference>
<dbReference type="InterPro" id="IPR003618">
    <property type="entry name" value="TFIIS_cen_dom"/>
</dbReference>
<dbReference type="InterPro" id="IPR019786">
    <property type="entry name" value="Zinc_finger_PHD-type_CS"/>
</dbReference>
<organism evidence="12 13">
    <name type="scientific">Lachancea fermentati</name>
    <name type="common">Zygosaccharomyces fermentati</name>
    <dbReference type="NCBI Taxonomy" id="4955"/>
    <lineage>
        <taxon>Eukaryota</taxon>
        <taxon>Fungi</taxon>
        <taxon>Dikarya</taxon>
        <taxon>Ascomycota</taxon>
        <taxon>Saccharomycotina</taxon>
        <taxon>Saccharomycetes</taxon>
        <taxon>Saccharomycetales</taxon>
        <taxon>Saccharomycetaceae</taxon>
        <taxon>Lachancea</taxon>
    </lineage>
</organism>
<keyword evidence="7" id="KW-0539">Nucleus</keyword>
<evidence type="ECO:0000256" key="3">
    <source>
        <dbReference type="ARBA" id="ARBA00021616"/>
    </source>
</evidence>
<evidence type="ECO:0000256" key="5">
    <source>
        <dbReference type="ARBA" id="ARBA00022771"/>
    </source>
</evidence>
<keyword evidence="13" id="KW-1185">Reference proteome</keyword>
<evidence type="ECO:0000256" key="4">
    <source>
        <dbReference type="ARBA" id="ARBA00022723"/>
    </source>
</evidence>
<dbReference type="OMA" id="RTHKGDI"/>
<evidence type="ECO:0000256" key="7">
    <source>
        <dbReference type="ARBA" id="ARBA00023242"/>
    </source>
</evidence>
<keyword evidence="4" id="KW-0479">Metal-binding</keyword>
<dbReference type="InterPro" id="IPR013083">
    <property type="entry name" value="Znf_RING/FYVE/PHD"/>
</dbReference>
<dbReference type="STRING" id="4955.A0A1G4MKP7"/>
<dbReference type="PANTHER" id="PTHR11477:SF0">
    <property type="entry name" value="IP08861P-RELATED"/>
    <property type="match status" value="1"/>
</dbReference>
<gene>
    <name evidence="12" type="ORF">LAFE_0H13850G</name>
</gene>
<evidence type="ECO:0000313" key="13">
    <source>
        <dbReference type="Proteomes" id="UP000190831"/>
    </source>
</evidence>
<proteinExistence type="inferred from homology"/>
<dbReference type="PANTHER" id="PTHR11477">
    <property type="entry name" value="TRANSCRIPTION FACTOR S-II ZINC FINGER DOMAIN-CONTAINING PROTEIN"/>
    <property type="match status" value="1"/>
</dbReference>
<dbReference type="SUPFAM" id="SSF46942">
    <property type="entry name" value="Elongation factor TFIIS domain 2"/>
    <property type="match status" value="1"/>
</dbReference>
<accession>A0A1G4MKP7</accession>
<dbReference type="InterPro" id="IPR012921">
    <property type="entry name" value="SPOC_C"/>
</dbReference>
<feature type="region of interest" description="Disordered" evidence="9">
    <location>
        <begin position="130"/>
        <end position="184"/>
    </location>
</feature>
<dbReference type="SMART" id="SM00249">
    <property type="entry name" value="PHD"/>
    <property type="match status" value="1"/>
</dbReference>